<dbReference type="RefSeq" id="WP_377094810.1">
    <property type="nucleotide sequence ID" value="NZ_JBHSJM010000001.1"/>
</dbReference>
<protein>
    <submittedName>
        <fullName evidence="3">Uncharacterized protein</fullName>
    </submittedName>
</protein>
<keyword evidence="2" id="KW-0812">Transmembrane</keyword>
<accession>A0ABW5E205</accession>
<dbReference type="EMBL" id="JBHUJC010000011">
    <property type="protein sequence ID" value="MFD2275670.1"/>
    <property type="molecule type" value="Genomic_DNA"/>
</dbReference>
<feature type="region of interest" description="Disordered" evidence="1">
    <location>
        <begin position="21"/>
        <end position="41"/>
    </location>
</feature>
<evidence type="ECO:0000256" key="1">
    <source>
        <dbReference type="SAM" id="MobiDB-lite"/>
    </source>
</evidence>
<organism evidence="3 4">
    <name type="scientific">Rubritalea spongiae</name>
    <dbReference type="NCBI Taxonomy" id="430797"/>
    <lineage>
        <taxon>Bacteria</taxon>
        <taxon>Pseudomonadati</taxon>
        <taxon>Verrucomicrobiota</taxon>
        <taxon>Verrucomicrobiia</taxon>
        <taxon>Verrucomicrobiales</taxon>
        <taxon>Rubritaleaceae</taxon>
        <taxon>Rubritalea</taxon>
    </lineage>
</organism>
<keyword evidence="4" id="KW-1185">Reference proteome</keyword>
<evidence type="ECO:0000313" key="4">
    <source>
        <dbReference type="Proteomes" id="UP001597297"/>
    </source>
</evidence>
<proteinExistence type="predicted"/>
<gene>
    <name evidence="3" type="ORF">ACFSQZ_04240</name>
</gene>
<sequence>MAVDRKVVEAKVDEVLNANNKKSKANAAAKKEQHPFPGGMPNMGADNPFAAFGAMGGMPNMAGMQGGKLPLKMRIMAKLAQLATNPKFSRFLQKKWWPLWVVVGILLSGFIVIGAVLFLIYKMIMGIVSAYTDMFKRK</sequence>
<keyword evidence="2" id="KW-0472">Membrane</keyword>
<name>A0ABW5E205_9BACT</name>
<reference evidence="4" key="1">
    <citation type="journal article" date="2019" name="Int. J. Syst. Evol. Microbiol.">
        <title>The Global Catalogue of Microorganisms (GCM) 10K type strain sequencing project: providing services to taxonomists for standard genome sequencing and annotation.</title>
        <authorList>
            <consortium name="The Broad Institute Genomics Platform"/>
            <consortium name="The Broad Institute Genome Sequencing Center for Infectious Disease"/>
            <person name="Wu L."/>
            <person name="Ma J."/>
        </authorList>
    </citation>
    <scope>NUCLEOTIDE SEQUENCE [LARGE SCALE GENOMIC DNA]</scope>
    <source>
        <strain evidence="4">JCM 16545</strain>
    </source>
</reference>
<evidence type="ECO:0000313" key="3">
    <source>
        <dbReference type="EMBL" id="MFD2275670.1"/>
    </source>
</evidence>
<dbReference type="Proteomes" id="UP001597297">
    <property type="component" value="Unassembled WGS sequence"/>
</dbReference>
<keyword evidence="2" id="KW-1133">Transmembrane helix</keyword>
<evidence type="ECO:0000256" key="2">
    <source>
        <dbReference type="SAM" id="Phobius"/>
    </source>
</evidence>
<feature type="transmembrane region" description="Helical" evidence="2">
    <location>
        <begin position="97"/>
        <end position="121"/>
    </location>
</feature>
<comment type="caution">
    <text evidence="3">The sequence shown here is derived from an EMBL/GenBank/DDBJ whole genome shotgun (WGS) entry which is preliminary data.</text>
</comment>